<accession>A0A699ISY5</accession>
<feature type="non-terminal residue" evidence="3">
    <location>
        <position position="1"/>
    </location>
</feature>
<evidence type="ECO:0000256" key="1">
    <source>
        <dbReference type="SAM" id="MobiDB-lite"/>
    </source>
</evidence>
<dbReference type="InterPro" id="IPR043502">
    <property type="entry name" value="DNA/RNA_pol_sf"/>
</dbReference>
<dbReference type="Pfam" id="PF07727">
    <property type="entry name" value="RVT_2"/>
    <property type="match status" value="1"/>
</dbReference>
<feature type="compositionally biased region" description="Basic and acidic residues" evidence="1">
    <location>
        <begin position="11"/>
        <end position="25"/>
    </location>
</feature>
<comment type="caution">
    <text evidence="3">The sequence shown here is derived from an EMBL/GenBank/DDBJ whole genome shotgun (WGS) entry which is preliminary data.</text>
</comment>
<sequence>NVSPSSSAQSKKHDDKTKREAKDKSLVESLTGYRNLSVEFEDFSDNNINEVNVTGTLVIVVGQNSPNSTNTFNATGPSNAVVSPTHGKSSCIDISQLPDDLDMPELEDINYFDDEDDVGAEANFNNLETSIIVSPIPTTRVHKDHPMTQIIGALSSATQTRSMTRVAKYQGGLSKINNEDFHTCMFACFLSQEEPKREEGIDYEEVFAPIARIEAIRLFLAYASFMGFIVYQMDAMSAFLYETIKEEVYVCQPPGFKDPGHPDKVYKVVKALYGLHQAPRSWYETLANYLLKNGFQRGKIDQTLFIKRQKGDILLLHIYVDDIIFGSTYKDLCKAFEKLMKDKFQMSSMGELTFFLGIQVKQKKDGIFISQDKYVAKILRKFRLTDGKSGSTPIDIENPLLKDPDGEDVDVHTYRLMIGSLMNLTSSRPNIMFVVCACARFQVTPKASHLPAVKRIFRYLKGKPHLGLWYPKDSPFDLVAYSDSDYAGTSLDRKSTIGGCQFLGCRLISWQSKKQTVVATSSTEAEYVAAARCCAQIIDFLNGSSIKYALTVNPNIYVSYIKQFWTTVAVKKVNDVTRLQALVNKKKVVVTEATIRDVLRLDNAEGVECLPNEEIFVELTRMGYEKPSTKLTFYKAFFSIQKQVGDLSTHTTKYTSPALTQKVFANIRRVGKGFSGVETPLFGGMIVEQQVAREVDANENVEGVNASDATKGDVSAANDEVPTTDEEPSIPSPTPSTPPPQPSQYIPSTSLVQPTPPQSPQLKQRVKKLERRNKVKVLKLRRLQKVGTGQRIETSDDTVMDDVSNQRRMIAEIDQDADVVLEEIKDVVDDIVKDDQDVDVEESAHDQGREAESQAEIYKIDLEHANKVLSMPEDECKPAEVQEVVDVVTTAKIIAEVVTTASITITAADVQVPVVATAAASTFIIAPSRRRKGVVIREPEESTITMVCA</sequence>
<dbReference type="PANTHER" id="PTHR11439">
    <property type="entry name" value="GAG-POL-RELATED RETROTRANSPOSON"/>
    <property type="match status" value="1"/>
</dbReference>
<evidence type="ECO:0000313" key="3">
    <source>
        <dbReference type="EMBL" id="GEZ72665.1"/>
    </source>
</evidence>
<dbReference type="AlphaFoldDB" id="A0A699ISY5"/>
<feature type="domain" description="Reverse transcriptase Ty1/copia-type" evidence="2">
    <location>
        <begin position="199"/>
        <end position="394"/>
    </location>
</feature>
<name>A0A699ISY5_TANCI</name>
<proteinExistence type="predicted"/>
<organism evidence="3">
    <name type="scientific">Tanacetum cinerariifolium</name>
    <name type="common">Dalmatian daisy</name>
    <name type="synonym">Chrysanthemum cinerariifolium</name>
    <dbReference type="NCBI Taxonomy" id="118510"/>
    <lineage>
        <taxon>Eukaryota</taxon>
        <taxon>Viridiplantae</taxon>
        <taxon>Streptophyta</taxon>
        <taxon>Embryophyta</taxon>
        <taxon>Tracheophyta</taxon>
        <taxon>Spermatophyta</taxon>
        <taxon>Magnoliopsida</taxon>
        <taxon>eudicotyledons</taxon>
        <taxon>Gunneridae</taxon>
        <taxon>Pentapetalae</taxon>
        <taxon>asterids</taxon>
        <taxon>campanulids</taxon>
        <taxon>Asterales</taxon>
        <taxon>Asteraceae</taxon>
        <taxon>Asteroideae</taxon>
        <taxon>Anthemideae</taxon>
        <taxon>Anthemidinae</taxon>
        <taxon>Tanacetum</taxon>
    </lineage>
</organism>
<reference evidence="3" key="1">
    <citation type="journal article" date="2019" name="Sci. Rep.">
        <title>Draft genome of Tanacetum cinerariifolium, the natural source of mosquito coil.</title>
        <authorList>
            <person name="Yamashiro T."/>
            <person name="Shiraishi A."/>
            <person name="Satake H."/>
            <person name="Nakayama K."/>
        </authorList>
    </citation>
    <scope>NUCLEOTIDE SEQUENCE</scope>
</reference>
<dbReference type="SUPFAM" id="SSF56672">
    <property type="entry name" value="DNA/RNA polymerases"/>
    <property type="match status" value="1"/>
</dbReference>
<gene>
    <name evidence="3" type="ORF">Tci_544638</name>
</gene>
<protein>
    <submittedName>
        <fullName evidence="3">Putative ribonuclease H-like domain-containing protein</fullName>
    </submittedName>
</protein>
<evidence type="ECO:0000259" key="2">
    <source>
        <dbReference type="Pfam" id="PF07727"/>
    </source>
</evidence>
<feature type="compositionally biased region" description="Pro residues" evidence="1">
    <location>
        <begin position="730"/>
        <end position="742"/>
    </location>
</feature>
<dbReference type="CDD" id="cd09272">
    <property type="entry name" value="RNase_HI_RT_Ty1"/>
    <property type="match status" value="1"/>
</dbReference>
<dbReference type="InterPro" id="IPR013103">
    <property type="entry name" value="RVT_2"/>
</dbReference>
<dbReference type="EMBL" id="BKCJ010315400">
    <property type="protein sequence ID" value="GEZ72665.1"/>
    <property type="molecule type" value="Genomic_DNA"/>
</dbReference>
<feature type="region of interest" description="Disordered" evidence="1">
    <location>
        <begin position="703"/>
        <end position="768"/>
    </location>
</feature>
<dbReference type="PANTHER" id="PTHR11439:SF495">
    <property type="entry name" value="REVERSE TRANSCRIPTASE, RNA-DEPENDENT DNA POLYMERASE-RELATED"/>
    <property type="match status" value="1"/>
</dbReference>
<feature type="region of interest" description="Disordered" evidence="1">
    <location>
        <begin position="1"/>
        <end position="25"/>
    </location>
</feature>